<dbReference type="Proteomes" id="UP000284842">
    <property type="component" value="Unassembled WGS sequence"/>
</dbReference>
<dbReference type="SUPFAM" id="SSF46689">
    <property type="entry name" value="Homeodomain-like"/>
    <property type="match status" value="1"/>
</dbReference>
<comment type="caution">
    <text evidence="3">The sequence shown here is derived from an EMBL/GenBank/DDBJ whole genome shotgun (WGS) entry which is preliminary data.</text>
</comment>
<evidence type="ECO:0000259" key="1">
    <source>
        <dbReference type="Pfam" id="PF13358"/>
    </source>
</evidence>
<feature type="domain" description="Winged helix-turn helix" evidence="2">
    <location>
        <begin position="93"/>
        <end position="143"/>
    </location>
</feature>
<evidence type="ECO:0008006" key="5">
    <source>
        <dbReference type="Google" id="ProtNLM"/>
    </source>
</evidence>
<dbReference type="InterPro" id="IPR038717">
    <property type="entry name" value="Tc1-like_DDE_dom"/>
</dbReference>
<gene>
    <name evidence="3" type="ORF">CVT24_002275</name>
</gene>
<dbReference type="OrthoDB" id="3264182at2759"/>
<accession>A0A409X015</accession>
<sequence length="332" mass="38195">MPRKPSPVRQRRKYSSDLKQRVIYQAYTLRKKTTAIAIDLDMPLRVVQHTLKLWQDIGEVCRSRKGIGRTPIMRNDAVKFMLALIEHSPDIYLDEIQEQLEDQHDIVVSLSTIYITLKRLGMSLKKLSRVAQERCEDARRAFVLEIGGEAPERIVTADESAVNLLTSYRQNGWAFRGLRARKQSKFVRGTRYSILPAITTDGIIFSHITVGSYDGDKFLRWLAGLLEVMNPYPERHSVLVLDNCRIHHVDGVEEMCDNRGIKLIYLPPYSPDLNPTEECFSFIKHYIRRHGQEFRDAVEIGDDADPYLFLYGALNEVTAAHAQAWFSHSGYV</sequence>
<dbReference type="InterPro" id="IPR036397">
    <property type="entry name" value="RNaseH_sf"/>
</dbReference>
<keyword evidence="4" id="KW-1185">Reference proteome</keyword>
<evidence type="ECO:0000259" key="2">
    <source>
        <dbReference type="Pfam" id="PF13592"/>
    </source>
</evidence>
<evidence type="ECO:0000313" key="4">
    <source>
        <dbReference type="Proteomes" id="UP000284842"/>
    </source>
</evidence>
<protein>
    <recommendedName>
        <fullName evidence="5">Tc1-like transposase DDE domain-containing protein</fullName>
    </recommendedName>
</protein>
<dbReference type="InterPro" id="IPR025959">
    <property type="entry name" value="Winged_HTH_dom"/>
</dbReference>
<dbReference type="PANTHER" id="PTHR46564:SF1">
    <property type="entry name" value="TRANSPOSASE"/>
    <property type="match status" value="1"/>
</dbReference>
<proteinExistence type="predicted"/>
<dbReference type="Gene3D" id="3.30.420.10">
    <property type="entry name" value="Ribonuclease H-like superfamily/Ribonuclease H"/>
    <property type="match status" value="1"/>
</dbReference>
<evidence type="ECO:0000313" key="3">
    <source>
        <dbReference type="EMBL" id="PPQ84100.1"/>
    </source>
</evidence>
<dbReference type="EMBL" id="NHTK01004939">
    <property type="protein sequence ID" value="PPQ84100.1"/>
    <property type="molecule type" value="Genomic_DNA"/>
</dbReference>
<dbReference type="NCBIfam" id="NF033545">
    <property type="entry name" value="transpos_IS630"/>
    <property type="match status" value="1"/>
</dbReference>
<dbReference type="InterPro" id="IPR047655">
    <property type="entry name" value="Transpos_IS630-like"/>
</dbReference>
<dbReference type="Pfam" id="PF13358">
    <property type="entry name" value="DDE_3"/>
    <property type="match status" value="1"/>
</dbReference>
<name>A0A409X015_9AGAR</name>
<feature type="domain" description="Tc1-like transposase DDE" evidence="1">
    <location>
        <begin position="153"/>
        <end position="296"/>
    </location>
</feature>
<dbReference type="Pfam" id="PF13592">
    <property type="entry name" value="HTH_33"/>
    <property type="match status" value="1"/>
</dbReference>
<dbReference type="STRING" id="181874.A0A409X015"/>
<dbReference type="GO" id="GO:0003676">
    <property type="term" value="F:nucleic acid binding"/>
    <property type="evidence" value="ECO:0007669"/>
    <property type="project" value="InterPro"/>
</dbReference>
<dbReference type="AlphaFoldDB" id="A0A409X015"/>
<organism evidence="3 4">
    <name type="scientific">Panaeolus cyanescens</name>
    <dbReference type="NCBI Taxonomy" id="181874"/>
    <lineage>
        <taxon>Eukaryota</taxon>
        <taxon>Fungi</taxon>
        <taxon>Dikarya</taxon>
        <taxon>Basidiomycota</taxon>
        <taxon>Agaricomycotina</taxon>
        <taxon>Agaricomycetes</taxon>
        <taxon>Agaricomycetidae</taxon>
        <taxon>Agaricales</taxon>
        <taxon>Agaricineae</taxon>
        <taxon>Galeropsidaceae</taxon>
        <taxon>Panaeolus</taxon>
    </lineage>
</organism>
<dbReference type="InParanoid" id="A0A409X015"/>
<dbReference type="InterPro" id="IPR009057">
    <property type="entry name" value="Homeodomain-like_sf"/>
</dbReference>
<dbReference type="PANTHER" id="PTHR46564">
    <property type="entry name" value="TRANSPOSASE"/>
    <property type="match status" value="1"/>
</dbReference>
<reference evidence="3 4" key="1">
    <citation type="journal article" date="2018" name="Evol. Lett.">
        <title>Horizontal gene cluster transfer increased hallucinogenic mushroom diversity.</title>
        <authorList>
            <person name="Reynolds H.T."/>
            <person name="Vijayakumar V."/>
            <person name="Gluck-Thaler E."/>
            <person name="Korotkin H.B."/>
            <person name="Matheny P.B."/>
            <person name="Slot J.C."/>
        </authorList>
    </citation>
    <scope>NUCLEOTIDE SEQUENCE [LARGE SCALE GENOMIC DNA]</scope>
    <source>
        <strain evidence="3 4">2629</strain>
    </source>
</reference>